<proteinExistence type="predicted"/>
<protein>
    <submittedName>
        <fullName evidence="4">Uncharacterized protein</fullName>
    </submittedName>
</protein>
<dbReference type="Pfam" id="PF00023">
    <property type="entry name" value="Ank"/>
    <property type="match status" value="2"/>
</dbReference>
<feature type="repeat" description="ANK" evidence="3">
    <location>
        <begin position="204"/>
        <end position="236"/>
    </location>
</feature>
<feature type="repeat" description="ANK" evidence="3">
    <location>
        <begin position="237"/>
        <end position="269"/>
    </location>
</feature>
<dbReference type="SMART" id="SM00248">
    <property type="entry name" value="ANK"/>
    <property type="match status" value="8"/>
</dbReference>
<reference evidence="5" key="1">
    <citation type="submission" date="2015-09" db="EMBL/GenBank/DDBJ databases">
        <authorList>
            <person name="Fill T.P."/>
            <person name="Baretta J.F."/>
            <person name="de Almeida L.G."/>
            <person name="Rocha M."/>
            <person name="de Souza D.H."/>
            <person name="Malavazi I."/>
            <person name="Cerdeira L.T."/>
            <person name="Hong H."/>
            <person name="Samborskyy M."/>
            <person name="de Vasconcelos A.T."/>
            <person name="Leadlay P."/>
            <person name="Rodrigues-Filho E."/>
        </authorList>
    </citation>
    <scope>NUCLEOTIDE SEQUENCE [LARGE SCALE GENOMIC DNA]</scope>
    <source>
        <strain evidence="5">LaBioMMi 136</strain>
    </source>
</reference>
<evidence type="ECO:0000256" key="3">
    <source>
        <dbReference type="PROSITE-ProRule" id="PRU00023"/>
    </source>
</evidence>
<dbReference type="InterPro" id="IPR002110">
    <property type="entry name" value="Ankyrin_rpt"/>
</dbReference>
<dbReference type="Proteomes" id="UP000190744">
    <property type="component" value="Unassembled WGS sequence"/>
</dbReference>
<keyword evidence="2 3" id="KW-0040">ANK repeat</keyword>
<comment type="caution">
    <text evidence="4">The sequence shown here is derived from an EMBL/GenBank/DDBJ whole genome shotgun (WGS) entry which is preliminary data.</text>
</comment>
<evidence type="ECO:0000256" key="1">
    <source>
        <dbReference type="ARBA" id="ARBA00022737"/>
    </source>
</evidence>
<dbReference type="SUPFAM" id="SSF48403">
    <property type="entry name" value="Ankyrin repeat"/>
    <property type="match status" value="1"/>
</dbReference>
<name>A0A1S9RAG9_PENBI</name>
<keyword evidence="1" id="KW-0677">Repeat</keyword>
<evidence type="ECO:0000313" key="4">
    <source>
        <dbReference type="EMBL" id="OOQ82250.1"/>
    </source>
</evidence>
<feature type="repeat" description="ANK" evidence="3">
    <location>
        <begin position="305"/>
        <end position="337"/>
    </location>
</feature>
<dbReference type="Gene3D" id="1.25.40.20">
    <property type="entry name" value="Ankyrin repeat-containing domain"/>
    <property type="match status" value="1"/>
</dbReference>
<dbReference type="Pfam" id="PF12796">
    <property type="entry name" value="Ank_2"/>
    <property type="match status" value="2"/>
</dbReference>
<evidence type="ECO:0000256" key="2">
    <source>
        <dbReference type="ARBA" id="ARBA00023043"/>
    </source>
</evidence>
<dbReference type="PROSITE" id="PS50088">
    <property type="entry name" value="ANK_REPEAT"/>
    <property type="match status" value="5"/>
</dbReference>
<feature type="repeat" description="ANK" evidence="3">
    <location>
        <begin position="171"/>
        <end position="203"/>
    </location>
</feature>
<organism evidence="4 5">
    <name type="scientific">Penicillium brasilianum</name>
    <dbReference type="NCBI Taxonomy" id="104259"/>
    <lineage>
        <taxon>Eukaryota</taxon>
        <taxon>Fungi</taxon>
        <taxon>Dikarya</taxon>
        <taxon>Ascomycota</taxon>
        <taxon>Pezizomycotina</taxon>
        <taxon>Eurotiomycetes</taxon>
        <taxon>Eurotiomycetidae</taxon>
        <taxon>Eurotiales</taxon>
        <taxon>Aspergillaceae</taxon>
        <taxon>Penicillium</taxon>
    </lineage>
</organism>
<dbReference type="PANTHER" id="PTHR24188">
    <property type="entry name" value="ANKYRIN REPEAT PROTEIN"/>
    <property type="match status" value="1"/>
</dbReference>
<dbReference type="AlphaFoldDB" id="A0A1S9RAG9"/>
<dbReference type="PROSITE" id="PS50297">
    <property type="entry name" value="ANK_REP_REGION"/>
    <property type="match status" value="5"/>
</dbReference>
<dbReference type="PANTHER" id="PTHR24188:SF29">
    <property type="entry name" value="GH09064P"/>
    <property type="match status" value="1"/>
</dbReference>
<evidence type="ECO:0000313" key="5">
    <source>
        <dbReference type="Proteomes" id="UP000190744"/>
    </source>
</evidence>
<dbReference type="InterPro" id="IPR036770">
    <property type="entry name" value="Ankyrin_rpt-contain_sf"/>
</dbReference>
<gene>
    <name evidence="4" type="ORF">PEBR_39647</name>
</gene>
<dbReference type="EMBL" id="LJBN01000224">
    <property type="protein sequence ID" value="OOQ82250.1"/>
    <property type="molecule type" value="Genomic_DNA"/>
</dbReference>
<accession>A0A1S9RAG9</accession>
<sequence>MPEMDESFDVVLQIIDWVGSICSISRRDPLTPNLQRIDIYNLSRANRHYFSLLSLPLTRKMLRKTKASRSGGSYLHLAAAKGDISLLQRLVNAGGDLQAMDTLQDTPLIHAIRSGMIETCKWILEMDPRTIKHPSENELDPLLHAAKSKQWNIARLLVRAGSDVRASGPGYGFTCLHYAAKDRQYELALALIERGADLEARNSHGSTPLARAVKSEDEQMVQLLLEAGANGRATDREGRGMLHLAAMAGNLTIAELLLSFGVDIHYRDDLGRTSLHYAANWDQEDFCAWILNSEAPIDINVADNRGRTPLHCAASQGMHDISMFLRDHGADCRQADLDGLNAIDIAMMTWHGHLAHLLASGETIVASSEDSCSSENSVNGMVCPN</sequence>
<feature type="repeat" description="ANK" evidence="3">
    <location>
        <begin position="70"/>
        <end position="102"/>
    </location>
</feature>